<feature type="signal peptide" evidence="1">
    <location>
        <begin position="1"/>
        <end position="35"/>
    </location>
</feature>
<organism evidence="2 3">
    <name type="scientific">Tegillarca granosa</name>
    <name type="common">Malaysian cockle</name>
    <name type="synonym">Anadara granosa</name>
    <dbReference type="NCBI Taxonomy" id="220873"/>
    <lineage>
        <taxon>Eukaryota</taxon>
        <taxon>Metazoa</taxon>
        <taxon>Spiralia</taxon>
        <taxon>Lophotrochozoa</taxon>
        <taxon>Mollusca</taxon>
        <taxon>Bivalvia</taxon>
        <taxon>Autobranchia</taxon>
        <taxon>Pteriomorphia</taxon>
        <taxon>Arcoida</taxon>
        <taxon>Arcoidea</taxon>
        <taxon>Arcidae</taxon>
        <taxon>Tegillarca</taxon>
    </lineage>
</organism>
<dbReference type="EMBL" id="JARBDR010000337">
    <property type="protein sequence ID" value="KAJ8314515.1"/>
    <property type="molecule type" value="Genomic_DNA"/>
</dbReference>
<gene>
    <name evidence="2" type="ORF">KUTeg_006665</name>
</gene>
<accession>A0ABQ9FE08</accession>
<evidence type="ECO:0000256" key="1">
    <source>
        <dbReference type="SAM" id="SignalP"/>
    </source>
</evidence>
<reference evidence="2 3" key="1">
    <citation type="submission" date="2022-12" db="EMBL/GenBank/DDBJ databases">
        <title>Chromosome-level genome of Tegillarca granosa.</title>
        <authorList>
            <person name="Kim J."/>
        </authorList>
    </citation>
    <scope>NUCLEOTIDE SEQUENCE [LARGE SCALE GENOMIC DNA]</scope>
    <source>
        <strain evidence="2">Teg-2019</strain>
        <tissue evidence="2">Adductor muscle</tissue>
    </source>
</reference>
<evidence type="ECO:0000313" key="3">
    <source>
        <dbReference type="Proteomes" id="UP001217089"/>
    </source>
</evidence>
<protein>
    <submittedName>
        <fullName evidence="2">Uncharacterized protein</fullName>
    </submittedName>
</protein>
<evidence type="ECO:0000313" key="2">
    <source>
        <dbReference type="EMBL" id="KAJ8314515.1"/>
    </source>
</evidence>
<feature type="chain" id="PRO_5047367544" evidence="1">
    <location>
        <begin position="36"/>
        <end position="98"/>
    </location>
</feature>
<keyword evidence="3" id="KW-1185">Reference proteome</keyword>
<comment type="caution">
    <text evidence="2">The sequence shown here is derived from an EMBL/GenBank/DDBJ whole genome shotgun (WGS) entry which is preliminary data.</text>
</comment>
<dbReference type="Proteomes" id="UP001217089">
    <property type="component" value="Unassembled WGS sequence"/>
</dbReference>
<sequence>MALKKCATSTLAGKMVNQLILGILCALVAPHHVQGAPDNRGTEFIIGFMDNYEPPSVVYDLELFVTTSRTTTVNVRVRCPNYGTYDKSFTVTAGYVQN</sequence>
<keyword evidence="1" id="KW-0732">Signal</keyword>
<proteinExistence type="predicted"/>
<name>A0ABQ9FE08_TEGGR</name>